<comment type="caution">
    <text evidence="1">The sequence shown here is derived from an EMBL/GenBank/DDBJ whole genome shotgun (WGS) entry which is preliminary data.</text>
</comment>
<evidence type="ECO:0000313" key="1">
    <source>
        <dbReference type="EMBL" id="KAK1940338.1"/>
    </source>
</evidence>
<reference evidence="1" key="1">
    <citation type="journal article" date="2014" name="Nucleic Acids Res.">
        <title>The evolutionary dynamics of variant antigen genes in Babesia reveal a history of genomic innovation underlying host-parasite interaction.</title>
        <authorList>
            <person name="Jackson A.P."/>
            <person name="Otto T.D."/>
            <person name="Darby A."/>
            <person name="Ramaprasad A."/>
            <person name="Xia D."/>
            <person name="Echaide I.E."/>
            <person name="Farber M."/>
            <person name="Gahlot S."/>
            <person name="Gamble J."/>
            <person name="Gupta D."/>
            <person name="Gupta Y."/>
            <person name="Jackson L."/>
            <person name="Malandrin L."/>
            <person name="Malas T.B."/>
            <person name="Moussa E."/>
            <person name="Nair M."/>
            <person name="Reid A.J."/>
            <person name="Sanders M."/>
            <person name="Sharma J."/>
            <person name="Tracey A."/>
            <person name="Quail M.A."/>
            <person name="Weir W."/>
            <person name="Wastling J.M."/>
            <person name="Hall N."/>
            <person name="Willadsen P."/>
            <person name="Lingelbach K."/>
            <person name="Shiels B."/>
            <person name="Tait A."/>
            <person name="Berriman M."/>
            <person name="Allred D.R."/>
            <person name="Pain A."/>
        </authorList>
    </citation>
    <scope>NUCLEOTIDE SEQUENCE</scope>
    <source>
        <strain evidence="1">1802A</strain>
    </source>
</reference>
<dbReference type="Proteomes" id="UP001195914">
    <property type="component" value="Unassembled WGS sequence"/>
</dbReference>
<organism evidence="1 2">
    <name type="scientific">Babesia divergens</name>
    <dbReference type="NCBI Taxonomy" id="32595"/>
    <lineage>
        <taxon>Eukaryota</taxon>
        <taxon>Sar</taxon>
        <taxon>Alveolata</taxon>
        <taxon>Apicomplexa</taxon>
        <taxon>Aconoidasida</taxon>
        <taxon>Piroplasmida</taxon>
        <taxon>Babesiidae</taxon>
        <taxon>Babesia</taxon>
    </lineage>
</organism>
<accession>A0AAD9GLD2</accession>
<protein>
    <submittedName>
        <fullName evidence="1">Uncharacterized protein</fullName>
    </submittedName>
</protein>
<proteinExistence type="predicted"/>
<keyword evidence="2" id="KW-1185">Reference proteome</keyword>
<reference evidence="1" key="2">
    <citation type="submission" date="2021-05" db="EMBL/GenBank/DDBJ databases">
        <authorList>
            <person name="Pain A."/>
        </authorList>
    </citation>
    <scope>NUCLEOTIDE SEQUENCE</scope>
    <source>
        <strain evidence="1">1802A</strain>
    </source>
</reference>
<name>A0AAD9GLD2_BABDI</name>
<dbReference type="AlphaFoldDB" id="A0AAD9GLD2"/>
<gene>
    <name evidence="1" type="ORF">X943_002642</name>
</gene>
<sequence>MFASRTGTMLYAAFCTQKRLVATFSMDGNDVCQIASLPPKKLGKIALDVARCGGSDIRIWKTFVDSCTGNVESFDSKDTLRIWKAVGSFYRNYNHKLREPDVKFIIQLLLHSQTVCNGYTCDQLSQLAEIVCDFSVANGHLIEITTSLFSNIAVLFNIRLAEAMPYGVVRLLVAFSRLGIRDPYLMDSLSTFICNYEGFTVHDLRTVLMSCALMDYRSLELLKHATDQFLLLSEVGINDLAILSFVYSTLDYRTDEVISLFRRHLDGMSATPEIGDQPAEGHALDWPSFCLFLNSLGVSIPEHVIRYIEVHRLSRDAFFKVVHLLPCWSGIVNLKLMGR</sequence>
<dbReference type="EMBL" id="JAHBMH010000003">
    <property type="protein sequence ID" value="KAK1940338.1"/>
    <property type="molecule type" value="Genomic_DNA"/>
</dbReference>
<evidence type="ECO:0000313" key="2">
    <source>
        <dbReference type="Proteomes" id="UP001195914"/>
    </source>
</evidence>